<dbReference type="GO" id="GO:0008758">
    <property type="term" value="F:UDP-2,3-diacylglucosamine hydrolase activity"/>
    <property type="evidence" value="ECO:0007669"/>
    <property type="project" value="TreeGrafter"/>
</dbReference>
<dbReference type="Gene3D" id="3.60.21.10">
    <property type="match status" value="1"/>
</dbReference>
<dbReference type="GO" id="GO:0046872">
    <property type="term" value="F:metal ion binding"/>
    <property type="evidence" value="ECO:0007669"/>
    <property type="project" value="UniProtKB-KW"/>
</dbReference>
<dbReference type="GO" id="GO:0009245">
    <property type="term" value="P:lipid A biosynthetic process"/>
    <property type="evidence" value="ECO:0007669"/>
    <property type="project" value="TreeGrafter"/>
</dbReference>
<evidence type="ECO:0000256" key="2">
    <source>
        <dbReference type="ARBA" id="ARBA00022801"/>
    </source>
</evidence>
<dbReference type="PANTHER" id="PTHR31302:SF31">
    <property type="entry name" value="PHOSPHODIESTERASE YAEI"/>
    <property type="match status" value="1"/>
</dbReference>
<evidence type="ECO:0000256" key="1">
    <source>
        <dbReference type="ARBA" id="ARBA00022723"/>
    </source>
</evidence>
<feature type="domain" description="Calcineurin-like phosphoesterase" evidence="3">
    <location>
        <begin position="46"/>
        <end position="203"/>
    </location>
</feature>
<proteinExistence type="predicted"/>
<evidence type="ECO:0000313" key="4">
    <source>
        <dbReference type="EMBL" id="PZR08605.1"/>
    </source>
</evidence>
<reference evidence="4 5" key="1">
    <citation type="submission" date="2017-08" db="EMBL/GenBank/DDBJ databases">
        <title>Infants hospitalized years apart are colonized by the same room-sourced microbial strains.</title>
        <authorList>
            <person name="Brooks B."/>
            <person name="Olm M.R."/>
            <person name="Firek B.A."/>
            <person name="Baker R."/>
            <person name="Thomas B.C."/>
            <person name="Morowitz M.J."/>
            <person name="Banfield J.F."/>
        </authorList>
    </citation>
    <scope>NUCLEOTIDE SEQUENCE [LARGE SCALE GENOMIC DNA]</scope>
    <source>
        <strain evidence="4">S2_003_000_R2_14</strain>
    </source>
</reference>
<name>A0A2W5TB29_9BACT</name>
<dbReference type="Pfam" id="PF00149">
    <property type="entry name" value="Metallophos"/>
    <property type="match status" value="1"/>
</dbReference>
<dbReference type="InterPro" id="IPR029052">
    <property type="entry name" value="Metallo-depent_PP-like"/>
</dbReference>
<keyword evidence="2" id="KW-0378">Hydrolase</keyword>
<dbReference type="Proteomes" id="UP000249061">
    <property type="component" value="Unassembled WGS sequence"/>
</dbReference>
<gene>
    <name evidence="4" type="ORF">DI536_24170</name>
</gene>
<dbReference type="GO" id="GO:0016020">
    <property type="term" value="C:membrane"/>
    <property type="evidence" value="ECO:0007669"/>
    <property type="project" value="GOC"/>
</dbReference>
<evidence type="ECO:0000313" key="5">
    <source>
        <dbReference type="Proteomes" id="UP000249061"/>
    </source>
</evidence>
<comment type="caution">
    <text evidence="4">The sequence shown here is derived from an EMBL/GenBank/DDBJ whole genome shotgun (WGS) entry which is preliminary data.</text>
</comment>
<dbReference type="EMBL" id="QFQP01000024">
    <property type="protein sequence ID" value="PZR08605.1"/>
    <property type="molecule type" value="Genomic_DNA"/>
</dbReference>
<keyword evidence="1" id="KW-0479">Metal-binding</keyword>
<accession>A0A2W5TB29</accession>
<dbReference type="PANTHER" id="PTHR31302">
    <property type="entry name" value="TRANSMEMBRANE PROTEIN WITH METALLOPHOSPHOESTERASE DOMAIN-RELATED"/>
    <property type="match status" value="1"/>
</dbReference>
<protein>
    <submittedName>
        <fullName evidence="4">Metallophosphatase</fullName>
    </submittedName>
</protein>
<dbReference type="InterPro" id="IPR051158">
    <property type="entry name" value="Metallophosphoesterase_sf"/>
</dbReference>
<dbReference type="InterPro" id="IPR004843">
    <property type="entry name" value="Calcineurin-like_PHP"/>
</dbReference>
<sequence>MTLSRRTLLLGGITSVVAHAARNEYGFEKTEVEVIVPGLDPAHDGLKVAQLSDFHVGSSTPERRVLGAVATLNEVKPDFVALTGDFVTYTKKPMPLVSSQLAGIEAPTIAVLGNHDHFVDATGVTKAVDKAGYATLRNQNTVLRLRGVDFTVVGVDDGGTGHDDVKKSLEGVRGSRMVLTHNPITARKLPKHAGLFAIAGHTHGGQIIIEPVTDALSKLFGQPYIRGRYDVGGNLLYVNRGLGFGRSSDLFHHLSIPELTVFTLRAPEAFPGIGV</sequence>
<dbReference type="AlphaFoldDB" id="A0A2W5TB29"/>
<evidence type="ECO:0000259" key="3">
    <source>
        <dbReference type="Pfam" id="PF00149"/>
    </source>
</evidence>
<dbReference type="SUPFAM" id="SSF56300">
    <property type="entry name" value="Metallo-dependent phosphatases"/>
    <property type="match status" value="1"/>
</dbReference>
<organism evidence="4 5">
    <name type="scientific">Archangium gephyra</name>
    <dbReference type="NCBI Taxonomy" id="48"/>
    <lineage>
        <taxon>Bacteria</taxon>
        <taxon>Pseudomonadati</taxon>
        <taxon>Myxococcota</taxon>
        <taxon>Myxococcia</taxon>
        <taxon>Myxococcales</taxon>
        <taxon>Cystobacterineae</taxon>
        <taxon>Archangiaceae</taxon>
        <taxon>Archangium</taxon>
    </lineage>
</organism>